<dbReference type="AlphaFoldDB" id="A0A840FCH9"/>
<accession>A0A840FCH9</accession>
<feature type="region of interest" description="Disordered" evidence="1">
    <location>
        <begin position="1"/>
        <end position="24"/>
    </location>
</feature>
<sequence>MSPTVFYRAQAEQQQQAADDADLDNVRDRCQRASDAWTALAKRSERSDNARTKADAERLLPDEPGA</sequence>
<comment type="caution">
    <text evidence="2">The sequence shown here is derived from an EMBL/GenBank/DDBJ whole genome shotgun (WGS) entry which is preliminary data.</text>
</comment>
<evidence type="ECO:0000256" key="1">
    <source>
        <dbReference type="SAM" id="MobiDB-lite"/>
    </source>
</evidence>
<dbReference type="EMBL" id="JACIEV010000004">
    <property type="protein sequence ID" value="MBB4153956.1"/>
    <property type="molecule type" value="Genomic_DNA"/>
</dbReference>
<dbReference type="Proteomes" id="UP000529795">
    <property type="component" value="Unassembled WGS sequence"/>
</dbReference>
<feature type="compositionally biased region" description="Basic and acidic residues" evidence="1">
    <location>
        <begin position="42"/>
        <end position="66"/>
    </location>
</feature>
<evidence type="ECO:0000313" key="2">
    <source>
        <dbReference type="EMBL" id="MBB4153956.1"/>
    </source>
</evidence>
<keyword evidence="3" id="KW-1185">Reference proteome</keyword>
<proteinExistence type="predicted"/>
<dbReference type="RefSeq" id="WP_183983983.1">
    <property type="nucleotide sequence ID" value="NZ_JACIEV010000004.1"/>
</dbReference>
<feature type="compositionally biased region" description="Low complexity" evidence="1">
    <location>
        <begin position="9"/>
        <end position="18"/>
    </location>
</feature>
<organism evidence="2 3">
    <name type="scientific">Sphingomonas jinjuensis</name>
    <dbReference type="NCBI Taxonomy" id="535907"/>
    <lineage>
        <taxon>Bacteria</taxon>
        <taxon>Pseudomonadati</taxon>
        <taxon>Pseudomonadota</taxon>
        <taxon>Alphaproteobacteria</taxon>
        <taxon>Sphingomonadales</taxon>
        <taxon>Sphingomonadaceae</taxon>
        <taxon>Sphingomonas</taxon>
    </lineage>
</organism>
<protein>
    <submittedName>
        <fullName evidence="2">Uncharacterized protein</fullName>
    </submittedName>
</protein>
<evidence type="ECO:0000313" key="3">
    <source>
        <dbReference type="Proteomes" id="UP000529795"/>
    </source>
</evidence>
<feature type="region of interest" description="Disordered" evidence="1">
    <location>
        <begin position="40"/>
        <end position="66"/>
    </location>
</feature>
<gene>
    <name evidence="2" type="ORF">GGQ80_001862</name>
</gene>
<name>A0A840FCH9_9SPHN</name>
<reference evidence="2 3" key="1">
    <citation type="submission" date="2020-08" db="EMBL/GenBank/DDBJ databases">
        <title>Genomic Encyclopedia of Type Strains, Phase IV (KMG-IV): sequencing the most valuable type-strain genomes for metagenomic binning, comparative biology and taxonomic classification.</title>
        <authorList>
            <person name="Goeker M."/>
        </authorList>
    </citation>
    <scope>NUCLEOTIDE SEQUENCE [LARGE SCALE GENOMIC DNA]</scope>
    <source>
        <strain evidence="2 3">YC6723</strain>
    </source>
</reference>